<dbReference type="SUPFAM" id="SSF52096">
    <property type="entry name" value="ClpP/crotonase"/>
    <property type="match status" value="1"/>
</dbReference>
<dbReference type="GO" id="GO:0005777">
    <property type="term" value="C:peroxisome"/>
    <property type="evidence" value="ECO:0007669"/>
    <property type="project" value="TreeGrafter"/>
</dbReference>
<dbReference type="HOGENOM" id="CLU_009834_3_1_1"/>
<evidence type="ECO:0000313" key="1">
    <source>
        <dbReference type="EMBL" id="KIV91663.1"/>
    </source>
</evidence>
<keyword evidence="2" id="KW-1185">Reference proteome</keyword>
<dbReference type="OrthoDB" id="1696280at2759"/>
<dbReference type="AlphaFoldDB" id="A0A0D1ZXT5"/>
<proteinExistence type="predicted"/>
<dbReference type="GeneID" id="27324022"/>
<dbReference type="VEuPathDB" id="FungiDB:PV10_06177"/>
<organism evidence="1 2">
    <name type="scientific">Exophiala mesophila</name>
    <name type="common">Black yeast-like fungus</name>
    <dbReference type="NCBI Taxonomy" id="212818"/>
    <lineage>
        <taxon>Eukaryota</taxon>
        <taxon>Fungi</taxon>
        <taxon>Dikarya</taxon>
        <taxon>Ascomycota</taxon>
        <taxon>Pezizomycotina</taxon>
        <taxon>Eurotiomycetes</taxon>
        <taxon>Chaetothyriomycetidae</taxon>
        <taxon>Chaetothyriales</taxon>
        <taxon>Herpotrichiellaceae</taxon>
        <taxon>Exophiala</taxon>
    </lineage>
</organism>
<dbReference type="Pfam" id="PF00378">
    <property type="entry name" value="ECH_1"/>
    <property type="match status" value="1"/>
</dbReference>
<dbReference type="STRING" id="212818.A0A0D1ZXT5"/>
<dbReference type="InterPro" id="IPR001753">
    <property type="entry name" value="Enoyl-CoA_hydra/iso"/>
</dbReference>
<evidence type="ECO:0008006" key="3">
    <source>
        <dbReference type="Google" id="ProtNLM"/>
    </source>
</evidence>
<sequence>MSSNAPHFVLPVPPQGGGANTSAQQGQFVCTEPAPRVYLLSFSSPPDNRLTPEFNQTFLLALDIIEHRLPKGVVVTTSSIAKFYSNGLDFENAIRDPTFFPRSLFPLWRRLITYPMPTVALMNGHAFAGGLMTAMFQDYRIMNPHKGFVCLNELDFGAALQPAMATVFRIKLSMSTFSNMVLESRRYPALEALKEGIIDGVGGIDETLAFIKEYKLVEKAQSVSYGPLKEELYREVIQDIDQAADRPRKFAAQEQDRERRFLESRKRVDDYSVSIGGPRSKL</sequence>
<dbReference type="PANTHER" id="PTHR11941:SF75">
    <property type="entry name" value="ENOYL-COA HYDRATASE_ISOMERASE FAMILY PROTEIN"/>
    <property type="match status" value="1"/>
</dbReference>
<protein>
    <recommendedName>
        <fullName evidence="3">Enoyl-CoA hydratase/isomerase family protein</fullName>
    </recommendedName>
</protein>
<dbReference type="GO" id="GO:0006635">
    <property type="term" value="P:fatty acid beta-oxidation"/>
    <property type="evidence" value="ECO:0007669"/>
    <property type="project" value="TreeGrafter"/>
</dbReference>
<dbReference type="Gene3D" id="3.90.226.10">
    <property type="entry name" value="2-enoyl-CoA Hydratase, Chain A, domain 1"/>
    <property type="match status" value="1"/>
</dbReference>
<accession>A0A0D1ZXT5</accession>
<dbReference type="RefSeq" id="XP_016223237.1">
    <property type="nucleotide sequence ID" value="XM_016370944.1"/>
</dbReference>
<dbReference type="CDD" id="cd06558">
    <property type="entry name" value="crotonase-like"/>
    <property type="match status" value="1"/>
</dbReference>
<dbReference type="OMA" id="SIVCTNP"/>
<name>A0A0D1ZXT5_EXOME</name>
<evidence type="ECO:0000313" key="2">
    <source>
        <dbReference type="Proteomes" id="UP000054302"/>
    </source>
</evidence>
<gene>
    <name evidence="1" type="ORF">PV10_06177</name>
</gene>
<dbReference type="PANTHER" id="PTHR11941">
    <property type="entry name" value="ENOYL-COA HYDRATASE-RELATED"/>
    <property type="match status" value="1"/>
</dbReference>
<dbReference type="Proteomes" id="UP000054302">
    <property type="component" value="Unassembled WGS sequence"/>
</dbReference>
<dbReference type="GO" id="GO:0004165">
    <property type="term" value="F:delta(3)-delta(2)-enoyl-CoA isomerase activity"/>
    <property type="evidence" value="ECO:0007669"/>
    <property type="project" value="TreeGrafter"/>
</dbReference>
<dbReference type="EMBL" id="KN847523">
    <property type="protein sequence ID" value="KIV91663.1"/>
    <property type="molecule type" value="Genomic_DNA"/>
</dbReference>
<reference evidence="1 2" key="1">
    <citation type="submission" date="2015-01" db="EMBL/GenBank/DDBJ databases">
        <title>The Genome Sequence of Exophiala mesophila CBS40295.</title>
        <authorList>
            <consortium name="The Broad Institute Genomics Platform"/>
            <person name="Cuomo C."/>
            <person name="de Hoog S."/>
            <person name="Gorbushina A."/>
            <person name="Stielow B."/>
            <person name="Teixiera M."/>
            <person name="Abouelleil A."/>
            <person name="Chapman S.B."/>
            <person name="Priest M."/>
            <person name="Young S.K."/>
            <person name="Wortman J."/>
            <person name="Nusbaum C."/>
            <person name="Birren B."/>
        </authorList>
    </citation>
    <scope>NUCLEOTIDE SEQUENCE [LARGE SCALE GENOMIC DNA]</scope>
    <source>
        <strain evidence="1 2">CBS 40295</strain>
    </source>
</reference>
<dbReference type="InterPro" id="IPR029045">
    <property type="entry name" value="ClpP/crotonase-like_dom_sf"/>
</dbReference>